<feature type="domain" description="TraD/TraG TraM recognition site" evidence="3">
    <location>
        <begin position="714"/>
        <end position="806"/>
    </location>
</feature>
<keyword evidence="2" id="KW-1133">Transmembrane helix</keyword>
<gene>
    <name evidence="4" type="ORF">Poly59_23140</name>
</gene>
<keyword evidence="5" id="KW-1185">Reference proteome</keyword>
<keyword evidence="2" id="KW-0472">Membrane</keyword>
<feature type="transmembrane region" description="Helical" evidence="2">
    <location>
        <begin position="385"/>
        <end position="410"/>
    </location>
</feature>
<keyword evidence="2" id="KW-0812">Transmembrane</keyword>
<dbReference type="Gene3D" id="3.40.50.300">
    <property type="entry name" value="P-loop containing nucleotide triphosphate hydrolases"/>
    <property type="match status" value="2"/>
</dbReference>
<reference evidence="4 5" key="1">
    <citation type="submission" date="2019-02" db="EMBL/GenBank/DDBJ databases">
        <title>Deep-cultivation of Planctomycetes and their phenomic and genomic characterization uncovers novel biology.</title>
        <authorList>
            <person name="Wiegand S."/>
            <person name="Jogler M."/>
            <person name="Boedeker C."/>
            <person name="Pinto D."/>
            <person name="Vollmers J."/>
            <person name="Rivas-Marin E."/>
            <person name="Kohn T."/>
            <person name="Peeters S.H."/>
            <person name="Heuer A."/>
            <person name="Rast P."/>
            <person name="Oberbeckmann S."/>
            <person name="Bunk B."/>
            <person name="Jeske O."/>
            <person name="Meyerdierks A."/>
            <person name="Storesund J.E."/>
            <person name="Kallscheuer N."/>
            <person name="Luecker S."/>
            <person name="Lage O.M."/>
            <person name="Pohl T."/>
            <person name="Merkel B.J."/>
            <person name="Hornburger P."/>
            <person name="Mueller R.-W."/>
            <person name="Bruemmer F."/>
            <person name="Labrenz M."/>
            <person name="Spormann A.M."/>
            <person name="Op Den Camp H."/>
            <person name="Overmann J."/>
            <person name="Amann R."/>
            <person name="Jetten M.S.M."/>
            <person name="Mascher T."/>
            <person name="Medema M.H."/>
            <person name="Devos D.P."/>
            <person name="Kaster A.-K."/>
            <person name="Ovreas L."/>
            <person name="Rohde M."/>
            <person name="Galperin M.Y."/>
            <person name="Jogler C."/>
        </authorList>
    </citation>
    <scope>NUCLEOTIDE SEQUENCE [LARGE SCALE GENOMIC DNA]</scope>
    <source>
        <strain evidence="4 5">Poly59</strain>
    </source>
</reference>
<feature type="region of interest" description="Disordered" evidence="1">
    <location>
        <begin position="886"/>
        <end position="931"/>
    </location>
</feature>
<dbReference type="SUPFAM" id="SSF52540">
    <property type="entry name" value="P-loop containing nucleoside triphosphate hydrolases"/>
    <property type="match status" value="1"/>
</dbReference>
<feature type="compositionally biased region" description="Acidic residues" evidence="1">
    <location>
        <begin position="895"/>
        <end position="915"/>
    </location>
</feature>
<dbReference type="PANTHER" id="PTHR30121:SF6">
    <property type="entry name" value="SLR6007 PROTEIN"/>
    <property type="match status" value="1"/>
</dbReference>
<dbReference type="InterPro" id="IPR027417">
    <property type="entry name" value="P-loop_NTPase"/>
</dbReference>
<dbReference type="OrthoDB" id="1802730at2"/>
<evidence type="ECO:0000259" key="3">
    <source>
        <dbReference type="Pfam" id="PF12696"/>
    </source>
</evidence>
<evidence type="ECO:0000313" key="5">
    <source>
        <dbReference type="Proteomes" id="UP000317977"/>
    </source>
</evidence>
<dbReference type="InterPro" id="IPR051162">
    <property type="entry name" value="T4SS_component"/>
</dbReference>
<dbReference type="EMBL" id="SJPX01000002">
    <property type="protein sequence ID" value="TWU56011.1"/>
    <property type="molecule type" value="Genomic_DNA"/>
</dbReference>
<dbReference type="Proteomes" id="UP000317977">
    <property type="component" value="Unassembled WGS sequence"/>
</dbReference>
<feature type="transmembrane region" description="Helical" evidence="2">
    <location>
        <begin position="63"/>
        <end position="80"/>
    </location>
</feature>
<dbReference type="PANTHER" id="PTHR30121">
    <property type="entry name" value="UNCHARACTERIZED PROTEIN YJGR-RELATED"/>
    <property type="match status" value="1"/>
</dbReference>
<feature type="transmembrane region" description="Helical" evidence="2">
    <location>
        <begin position="193"/>
        <end position="213"/>
    </location>
</feature>
<feature type="transmembrane region" description="Helical" evidence="2">
    <location>
        <begin position="225"/>
        <end position="248"/>
    </location>
</feature>
<comment type="caution">
    <text evidence="4">The sequence shown here is derived from an EMBL/GenBank/DDBJ whole genome shotgun (WGS) entry which is preliminary data.</text>
</comment>
<evidence type="ECO:0000256" key="1">
    <source>
        <dbReference type="SAM" id="MobiDB-lite"/>
    </source>
</evidence>
<name>A0A5C6F936_9BACT</name>
<evidence type="ECO:0000256" key="2">
    <source>
        <dbReference type="SAM" id="Phobius"/>
    </source>
</evidence>
<dbReference type="RefSeq" id="WP_146534089.1">
    <property type="nucleotide sequence ID" value="NZ_SJPX01000002.1"/>
</dbReference>
<proteinExistence type="predicted"/>
<dbReference type="Pfam" id="PF12696">
    <property type="entry name" value="TraG-D_C"/>
    <property type="match status" value="1"/>
</dbReference>
<dbReference type="InterPro" id="IPR032689">
    <property type="entry name" value="TraG-D_C"/>
</dbReference>
<dbReference type="AlphaFoldDB" id="A0A5C6F936"/>
<evidence type="ECO:0000313" key="4">
    <source>
        <dbReference type="EMBL" id="TWU56011.1"/>
    </source>
</evidence>
<accession>A0A5C6F936</accession>
<organism evidence="4 5">
    <name type="scientific">Rubripirellula reticaptiva</name>
    <dbReference type="NCBI Taxonomy" id="2528013"/>
    <lineage>
        <taxon>Bacteria</taxon>
        <taxon>Pseudomonadati</taxon>
        <taxon>Planctomycetota</taxon>
        <taxon>Planctomycetia</taxon>
        <taxon>Pirellulales</taxon>
        <taxon>Pirellulaceae</taxon>
        <taxon>Rubripirellula</taxon>
    </lineage>
</organism>
<protein>
    <submittedName>
        <fullName evidence="4">AAA-like domain protein</fullName>
    </submittedName>
</protein>
<sequence length="931" mass="104588">MKIQQFIEGFFQTPAYPDSAYTSRDNPTQYSELPDYSKLDLELPIFGNRPKQTTPWLRERRKTWATILAAFALGASWLAIAGLGEYLAWIAGLVTLIYLRTIMLSRCSHWRVTSAMLPALVGLAICYSASLLSPSFVTLFVAMVISVHAADRLATQTMELQTIPPTLLSECKMFRESWKKRFARQFSSQYIEWYPLVLFTPAILYIVSFSIFLRGSDSPLSIATTLLFLVTAWLIMSVSLLLATEFVLGKIRLRPYLTPRRMYYGMKRAVRRFCVYNWRNQPGVGNYHASTGNCQQRWTQVITVASLGILAAAAQISVPQDYQAPAKAIQASSSSQSTVLQPYQKAFLDRLTEDERNRWEIEIAGPRSFQKNTNTSTFDAETVRYLTWIVSPIVCFFAGLALTLTTPMIVVSRLGARFPKGVRAGHFLTPEIWQDITKRVANCDDRRTNESIFMGVNSKDNTPVLIPRAAFKEHVHILGKSGSHKTSCGLIPLIIQLMEHGDASVVVMDLKGGDTALFETLRIESEKRAMRFRWHTLQRGESTYVFNPVDQQYLKGRSPQTKADFLTQALGLQYGVSYGPSFFSDANSDHLAEVITYAERKDEVRSFRELCKASEEVSLHKPKRGKDDSSHVKMVLRRMAELESVNAISGMGHSNEALENAIDCTQFFRSPQVCHFDLGSGDGSITSANLAQLALHSIFKSALHLRKQSRVQTYVVIDEFQRILSPSLKEVFQQARSLNISLIVAHQSLEDLKQSGLDLTTTVEANVQVQQYFSVTTKSEIQDLSITSGNSVVLSRSTSQQPGEQPTVSFAEVEHPRLTAVDCNNISAKRKRSIIRLKADRDYAQYGGLTMPIDSEFAMSFAEHERRSKQPWPALTEETVICEDEWTRQRRLEDEIAGADDDEPDADTGDADDPPAGEKPDPDPGSILEKF</sequence>